<dbReference type="PANTHER" id="PTHR38340">
    <property type="entry name" value="S-LAYER PROTEIN"/>
    <property type="match status" value="1"/>
</dbReference>
<dbReference type="GO" id="GO:0005509">
    <property type="term" value="F:calcium ion binding"/>
    <property type="evidence" value="ECO:0007669"/>
    <property type="project" value="InterPro"/>
</dbReference>
<dbReference type="SUPFAM" id="SSF51120">
    <property type="entry name" value="beta-Roll"/>
    <property type="match status" value="2"/>
</dbReference>
<dbReference type="OrthoDB" id="8607307at2"/>
<keyword evidence="2" id="KW-0964">Secreted</keyword>
<reference evidence="3 4" key="1">
    <citation type="submission" date="2010-03" db="EMBL/GenBank/DDBJ databases">
        <authorList>
            <consortium name="The Broad Institute Genome Sequencing Platform"/>
            <person name="Ward D."/>
            <person name="Earl A."/>
            <person name="Feldgarden M."/>
            <person name="Gevers D."/>
            <person name="Young S."/>
            <person name="Zeng Q."/>
            <person name="Koehrsen M."/>
            <person name="Alvarado L."/>
            <person name="Berlin A.M."/>
            <person name="Borenstein D."/>
            <person name="Chapman S.B."/>
            <person name="Chen Z."/>
            <person name="Engels R."/>
            <person name="Freedman E."/>
            <person name="Gellesch M."/>
            <person name="Goldberg J."/>
            <person name="Griggs A."/>
            <person name="Gujja S."/>
            <person name="Heilman E.R."/>
            <person name="Heiman D.I."/>
            <person name="Hepburn T.A."/>
            <person name="Howarth C."/>
            <person name="Jen D."/>
            <person name="Larson L."/>
            <person name="Mehta T."/>
            <person name="Park D."/>
            <person name="Pearson M."/>
            <person name="Richards J."/>
            <person name="Roberts A."/>
            <person name="Saif S."/>
            <person name="Shea T.D."/>
            <person name="Shenoy N."/>
            <person name="Sisk P."/>
            <person name="Stolte C."/>
            <person name="Sykes S.N."/>
            <person name="Walk T."/>
            <person name="White J."/>
            <person name="Yandava C."/>
            <person name="Izard J."/>
            <person name="Baranova O.V."/>
            <person name="Blanton J.M."/>
            <person name="Tanner A.C."/>
            <person name="Dewhirst F."/>
            <person name="Haas B."/>
            <person name="Nusbaum C."/>
            <person name="Birren B."/>
        </authorList>
    </citation>
    <scope>NUCLEOTIDE SEQUENCE [LARGE SCALE GENOMIC DNA]</scope>
    <source>
        <strain evidence="3 4">ATCC 29453</strain>
    </source>
</reference>
<protein>
    <recommendedName>
        <fullName evidence="5">Haemolysin-type calcium binding-related domain-containing protein</fullName>
    </recommendedName>
</protein>
<comment type="subcellular location">
    <subcellularLocation>
        <location evidence="1">Secreted</location>
    </subcellularLocation>
</comment>
<keyword evidence="4" id="KW-1185">Reference proteome</keyword>
<evidence type="ECO:0000256" key="1">
    <source>
        <dbReference type="ARBA" id="ARBA00004613"/>
    </source>
</evidence>
<evidence type="ECO:0000313" key="3">
    <source>
        <dbReference type="EMBL" id="EFG29935.1"/>
    </source>
</evidence>
<organism evidence="3 4">
    <name type="scientific">Simonsiella muelleri ATCC 29453</name>
    <dbReference type="NCBI Taxonomy" id="641147"/>
    <lineage>
        <taxon>Bacteria</taxon>
        <taxon>Pseudomonadati</taxon>
        <taxon>Pseudomonadota</taxon>
        <taxon>Betaproteobacteria</taxon>
        <taxon>Neisseriales</taxon>
        <taxon>Neisseriaceae</taxon>
        <taxon>Simonsiella</taxon>
    </lineage>
</organism>
<dbReference type="InterPro" id="IPR018511">
    <property type="entry name" value="Hemolysin-typ_Ca-bd_CS"/>
</dbReference>
<accession>V9H5E9</accession>
<dbReference type="Proteomes" id="UP000017813">
    <property type="component" value="Unassembled WGS sequence"/>
</dbReference>
<evidence type="ECO:0008006" key="5">
    <source>
        <dbReference type="Google" id="ProtNLM"/>
    </source>
</evidence>
<dbReference type="InterPro" id="IPR050557">
    <property type="entry name" value="RTX_toxin/Mannuronan_C5-epim"/>
</dbReference>
<dbReference type="PROSITE" id="PS00330">
    <property type="entry name" value="HEMOLYSIN_CALCIUM"/>
    <property type="match status" value="3"/>
</dbReference>
<dbReference type="Gene3D" id="2.150.10.10">
    <property type="entry name" value="Serralysin-like metalloprotease, C-terminal"/>
    <property type="match status" value="2"/>
</dbReference>
<dbReference type="STRING" id="641147.HMPREF9021_02196"/>
<dbReference type="RefSeq" id="WP_002643010.1">
    <property type="nucleotide sequence ID" value="NZ_CP019448.1"/>
</dbReference>
<dbReference type="AlphaFoldDB" id="V9H5E9"/>
<dbReference type="GO" id="GO:0005576">
    <property type="term" value="C:extracellular region"/>
    <property type="evidence" value="ECO:0007669"/>
    <property type="project" value="UniProtKB-SubCell"/>
</dbReference>
<sequence length="354" mass="38951">MSDAFNHIAQQTGGTVHQTQGASDIANVLYDALQSGTAGDDVQIGNEANNTLNGRAGNDKLFGYGGNDTLNGGVGNDVLDGGEGADKFVFSRYFGQDVVYSDELDTFVFHDISLKNLKFIQAANHDLLIQQQGTQNQVTVTGFFDGGSSFAVLQDDFGNTLSAKQVMEMAQHIAPIDKNRTITGNVFANQLFGGSGDDVIKGLLGKDILNGGLGNDRLEGSLGADTYVFKAGDGHDRLYDSGGNDTLRFKDVSLDRLWFSRDGKNLHIDVLDNGGSVTIENYFTSAKSTHFTINAIEHFQTDGHHLFSSYVNRLLNIMEKFKPTEHVDWNVDMQKQHYLQNNHIEQYWQSIEQY</sequence>
<dbReference type="EMBL" id="ADCY02000063">
    <property type="protein sequence ID" value="EFG29935.1"/>
    <property type="molecule type" value="Genomic_DNA"/>
</dbReference>
<dbReference type="Pfam" id="PF00353">
    <property type="entry name" value="HemolysinCabind"/>
    <property type="match status" value="3"/>
</dbReference>
<dbReference type="PRINTS" id="PR00313">
    <property type="entry name" value="CABNDNGRPT"/>
</dbReference>
<dbReference type="PANTHER" id="PTHR38340:SF1">
    <property type="entry name" value="S-LAYER PROTEIN"/>
    <property type="match status" value="1"/>
</dbReference>
<reference evidence="3 4" key="2">
    <citation type="submission" date="2011-10" db="EMBL/GenBank/DDBJ databases">
        <title>The Genome Sequence of Simonsiella muelleri ATCC 29453.</title>
        <authorList>
            <consortium name="The Broad Institute Genome Sequencing Platform"/>
            <consortium name="The Broad Institute Genome Sequencing Center for Infectious Disease"/>
            <person name="Earl A."/>
            <person name="Ward D."/>
            <person name="Feldgarden M."/>
            <person name="Gevers D."/>
            <person name="Izard J."/>
            <person name="Baranova O.V."/>
            <person name="Blanton J.M."/>
            <person name="Tanner A.C."/>
            <person name="Dewhirst F."/>
            <person name="Young S.K."/>
            <person name="Zeng Q."/>
            <person name="Gargeya S."/>
            <person name="Fitzgerald M."/>
            <person name="Haas B."/>
            <person name="Abouelleil A."/>
            <person name="Alvarado L."/>
            <person name="Arachchi H.M."/>
            <person name="Berlin A."/>
            <person name="Brown A."/>
            <person name="Chapman S.B."/>
            <person name="Chen Z."/>
            <person name="Dunbar C."/>
            <person name="Freedman E."/>
            <person name="Gearin G."/>
            <person name="Goldberg J."/>
            <person name="Griggs A."/>
            <person name="Gujja S."/>
            <person name="Heiman D."/>
            <person name="Howarth C."/>
            <person name="Larson L."/>
            <person name="Lui A."/>
            <person name="MacDonald P.J.P."/>
            <person name="Montmayeur A."/>
            <person name="Murphy C."/>
            <person name="Neiman D."/>
            <person name="Pearson M."/>
            <person name="Priest M."/>
            <person name="Roberts A."/>
            <person name="Saif S."/>
            <person name="Shea T."/>
            <person name="Shenoy N."/>
            <person name="Sisk P."/>
            <person name="Stolte C."/>
            <person name="Sykes S."/>
            <person name="Wortman J."/>
            <person name="Nusbaum C."/>
            <person name="Birren B."/>
        </authorList>
    </citation>
    <scope>NUCLEOTIDE SEQUENCE [LARGE SCALE GENOMIC DNA]</scope>
    <source>
        <strain evidence="3 4">ATCC 29453</strain>
    </source>
</reference>
<proteinExistence type="predicted"/>
<comment type="caution">
    <text evidence="3">The sequence shown here is derived from an EMBL/GenBank/DDBJ whole genome shotgun (WGS) entry which is preliminary data.</text>
</comment>
<dbReference type="InterPro" id="IPR011049">
    <property type="entry name" value="Serralysin-like_metalloprot_C"/>
</dbReference>
<dbReference type="HOGENOM" id="CLU_023784_2_0_4"/>
<evidence type="ECO:0000256" key="2">
    <source>
        <dbReference type="ARBA" id="ARBA00022525"/>
    </source>
</evidence>
<dbReference type="InterPro" id="IPR001343">
    <property type="entry name" value="Hemolysn_Ca-bd"/>
</dbReference>
<name>V9H5E9_9NEIS</name>
<gene>
    <name evidence="3" type="ORF">HMPREF9021_02196</name>
</gene>
<dbReference type="eggNOG" id="COG2931">
    <property type="taxonomic scope" value="Bacteria"/>
</dbReference>
<dbReference type="KEGG" id="smur:BWP33_06190"/>
<evidence type="ECO:0000313" key="4">
    <source>
        <dbReference type="Proteomes" id="UP000017813"/>
    </source>
</evidence>